<dbReference type="GO" id="GO:0003729">
    <property type="term" value="F:mRNA binding"/>
    <property type="evidence" value="ECO:0007669"/>
    <property type="project" value="TreeGrafter"/>
</dbReference>
<dbReference type="Pfam" id="PF02136">
    <property type="entry name" value="NTF2"/>
    <property type="match status" value="1"/>
</dbReference>
<dbReference type="PROSITE" id="PS50102">
    <property type="entry name" value="RRM"/>
    <property type="match status" value="1"/>
</dbReference>
<dbReference type="InterPro" id="IPR000504">
    <property type="entry name" value="RRM_dom"/>
</dbReference>
<keyword evidence="1 2" id="KW-0694">RNA-binding</keyword>
<gene>
    <name evidence="8" type="ORF">BB559_003548</name>
    <name evidence="7" type="ORF">BB559_006879</name>
    <name evidence="6" type="ORF">BB559_007047</name>
</gene>
<dbReference type="SUPFAM" id="SSF54427">
    <property type="entry name" value="NTF2-like"/>
    <property type="match status" value="1"/>
</dbReference>
<dbReference type="PANTHER" id="PTHR10693:SF20">
    <property type="entry name" value="AT27578P"/>
    <property type="match status" value="1"/>
</dbReference>
<sequence length="452" mass="49442">MTSESQKTTTSNSQNDPKTDATAIGWYFVKEFYTELNRDPSIMSRFYYKDSVCIFGNDGESVTPAIGNDEIHKLFARMEFNNCKVKLTNVDSIGVAPGMILIQATGEMANEGKDAMRFVQTFLLDEYHNSYYCKNDILRFFVEGPQETTATHVESWKEAETESPIKPVENTQTVNNQPQQDLPPKQPVEVPETKVETPQQQPTPKAEAAPVVTQPVPPVQKQQPQNNIKKQQPPPSKPAQQPQQEKVPVSETNGQSKAEPTEPEKPKSWANLAAKDHTMWGKAVARVEGTVAVSQSVTPQAPSAPTQSSAQRSAPSSEKPKGGRKREQFPIYVKSIPSKVDNNALSKAFAKFGTVSSVELLNAGNAVIDFASAESQKKALTDRQLIITLPNSAQSFTLTIEERRSPVGRRDDHRGGRSSSGRGDFERSGGNRNRPGAGGSSGGRVRGGASKQ</sequence>
<dbReference type="InterPro" id="IPR002075">
    <property type="entry name" value="NTF2_dom"/>
</dbReference>
<dbReference type="AlphaFoldDB" id="A0A2T9Y038"/>
<dbReference type="Gene3D" id="3.30.70.330">
    <property type="match status" value="1"/>
</dbReference>
<feature type="region of interest" description="Disordered" evidence="3">
    <location>
        <begin position="151"/>
        <end position="267"/>
    </location>
</feature>
<dbReference type="Pfam" id="PF00076">
    <property type="entry name" value="RRM_1"/>
    <property type="match status" value="1"/>
</dbReference>
<comment type="caution">
    <text evidence="7">The sequence shown here is derived from an EMBL/GenBank/DDBJ whole genome shotgun (WGS) entry which is preliminary data.</text>
</comment>
<dbReference type="OrthoDB" id="339151at2759"/>
<dbReference type="GO" id="GO:1990904">
    <property type="term" value="C:ribonucleoprotein complex"/>
    <property type="evidence" value="ECO:0007669"/>
    <property type="project" value="TreeGrafter"/>
</dbReference>
<proteinExistence type="predicted"/>
<feature type="compositionally biased region" description="Basic and acidic residues" evidence="3">
    <location>
        <begin position="400"/>
        <end position="415"/>
    </location>
</feature>
<dbReference type="GO" id="GO:0005829">
    <property type="term" value="C:cytosol"/>
    <property type="evidence" value="ECO:0007669"/>
    <property type="project" value="TreeGrafter"/>
</dbReference>
<dbReference type="InterPro" id="IPR035979">
    <property type="entry name" value="RBD_domain_sf"/>
</dbReference>
<evidence type="ECO:0000259" key="5">
    <source>
        <dbReference type="PROSITE" id="PS50177"/>
    </source>
</evidence>
<evidence type="ECO:0000313" key="8">
    <source>
        <dbReference type="EMBL" id="PVU92913.1"/>
    </source>
</evidence>
<accession>A0A2T9Y038</accession>
<feature type="region of interest" description="Disordered" evidence="3">
    <location>
        <begin position="295"/>
        <end position="329"/>
    </location>
</feature>
<keyword evidence="9" id="KW-1185">Reference proteome</keyword>
<dbReference type="EMBL" id="MBFT01001086">
    <property type="protein sequence ID" value="PVU85415.1"/>
    <property type="molecule type" value="Genomic_DNA"/>
</dbReference>
<dbReference type="EMBL" id="MBFT01000341">
    <property type="protein sequence ID" value="PVU92913.1"/>
    <property type="molecule type" value="Genomic_DNA"/>
</dbReference>
<dbReference type="PROSITE" id="PS50177">
    <property type="entry name" value="NTF2_DOMAIN"/>
    <property type="match status" value="1"/>
</dbReference>
<protein>
    <recommendedName>
        <fullName evidence="10">NTF2 domain-containing protein</fullName>
    </recommendedName>
</protein>
<dbReference type="InterPro" id="IPR039539">
    <property type="entry name" value="Ras_GTPase_bind_prot"/>
</dbReference>
<evidence type="ECO:0000256" key="3">
    <source>
        <dbReference type="SAM" id="MobiDB-lite"/>
    </source>
</evidence>
<dbReference type="Proteomes" id="UP000245699">
    <property type="component" value="Unassembled WGS sequence"/>
</dbReference>
<feature type="domain" description="RRM" evidence="4">
    <location>
        <begin position="329"/>
        <end position="392"/>
    </location>
</feature>
<dbReference type="PANTHER" id="PTHR10693">
    <property type="entry name" value="RAS GTPASE-ACTIVATING PROTEIN-BINDING PROTEIN"/>
    <property type="match status" value="1"/>
</dbReference>
<dbReference type="InterPro" id="IPR032710">
    <property type="entry name" value="NTF2-like_dom_sf"/>
</dbReference>
<dbReference type="STRING" id="61424.A0A2T9Y038"/>
<evidence type="ECO:0000256" key="2">
    <source>
        <dbReference type="PROSITE-ProRule" id="PRU00176"/>
    </source>
</evidence>
<evidence type="ECO:0000259" key="4">
    <source>
        <dbReference type="PROSITE" id="PS50102"/>
    </source>
</evidence>
<feature type="compositionally biased region" description="Low complexity" evidence="3">
    <location>
        <begin position="210"/>
        <end position="231"/>
    </location>
</feature>
<dbReference type="CDD" id="cd00590">
    <property type="entry name" value="RRM_SF"/>
    <property type="match status" value="1"/>
</dbReference>
<dbReference type="EMBL" id="MBFT01001051">
    <property type="protein sequence ID" value="PVU85677.1"/>
    <property type="molecule type" value="Genomic_DNA"/>
</dbReference>
<reference evidence="7 9" key="1">
    <citation type="journal article" date="2018" name="MBio">
        <title>Comparative Genomics Reveals the Core Gene Toolbox for the Fungus-Insect Symbiosis.</title>
        <authorList>
            <person name="Wang Y."/>
            <person name="Stata M."/>
            <person name="Wang W."/>
            <person name="Stajich J.E."/>
            <person name="White M.M."/>
            <person name="Moncalvo J.M."/>
        </authorList>
    </citation>
    <scope>NUCLEOTIDE SEQUENCE [LARGE SCALE GENOMIC DNA]</scope>
    <source>
        <strain evidence="7 9">AUS-77-4</strain>
    </source>
</reference>
<feature type="compositionally biased region" description="Basic and acidic residues" evidence="3">
    <location>
        <begin position="318"/>
        <end position="328"/>
    </location>
</feature>
<evidence type="ECO:0000256" key="1">
    <source>
        <dbReference type="ARBA" id="ARBA00022884"/>
    </source>
</evidence>
<feature type="region of interest" description="Disordered" evidence="3">
    <location>
        <begin position="398"/>
        <end position="452"/>
    </location>
</feature>
<dbReference type="InterPro" id="IPR018222">
    <property type="entry name" value="Nuclear_transport_factor_2_euk"/>
</dbReference>
<feature type="domain" description="NTF2" evidence="5">
    <location>
        <begin position="24"/>
        <end position="140"/>
    </location>
</feature>
<evidence type="ECO:0008006" key="10">
    <source>
        <dbReference type="Google" id="ProtNLM"/>
    </source>
</evidence>
<organism evidence="7 9">
    <name type="scientific">Furculomyces boomerangus</name>
    <dbReference type="NCBI Taxonomy" id="61424"/>
    <lineage>
        <taxon>Eukaryota</taxon>
        <taxon>Fungi</taxon>
        <taxon>Fungi incertae sedis</taxon>
        <taxon>Zoopagomycota</taxon>
        <taxon>Kickxellomycotina</taxon>
        <taxon>Harpellomycetes</taxon>
        <taxon>Harpellales</taxon>
        <taxon>Harpellaceae</taxon>
        <taxon>Furculomyces</taxon>
    </lineage>
</organism>
<feature type="compositionally biased region" description="Gly residues" evidence="3">
    <location>
        <begin position="436"/>
        <end position="446"/>
    </location>
</feature>
<dbReference type="Gene3D" id="3.10.450.50">
    <property type="match status" value="1"/>
</dbReference>
<evidence type="ECO:0000313" key="9">
    <source>
        <dbReference type="Proteomes" id="UP000245699"/>
    </source>
</evidence>
<name>A0A2T9Y038_9FUNG</name>
<evidence type="ECO:0000313" key="7">
    <source>
        <dbReference type="EMBL" id="PVU85677.1"/>
    </source>
</evidence>
<feature type="compositionally biased region" description="Polar residues" evidence="3">
    <location>
        <begin position="295"/>
        <end position="316"/>
    </location>
</feature>
<dbReference type="CDD" id="cd00780">
    <property type="entry name" value="NTF2"/>
    <property type="match status" value="1"/>
</dbReference>
<dbReference type="InterPro" id="IPR012677">
    <property type="entry name" value="Nucleotide-bd_a/b_plait_sf"/>
</dbReference>
<dbReference type="SUPFAM" id="SSF54928">
    <property type="entry name" value="RNA-binding domain, RBD"/>
    <property type="match status" value="1"/>
</dbReference>
<feature type="compositionally biased region" description="Polar residues" evidence="3">
    <location>
        <begin position="169"/>
        <end position="180"/>
    </location>
</feature>
<evidence type="ECO:0000313" key="6">
    <source>
        <dbReference type="EMBL" id="PVU85415.1"/>
    </source>
</evidence>